<evidence type="ECO:0000313" key="1">
    <source>
        <dbReference type="EMBL" id="QJA58818.1"/>
    </source>
</evidence>
<dbReference type="EMBL" id="MT141340">
    <property type="protein sequence ID" value="QJA58818.1"/>
    <property type="molecule type" value="Genomic_DNA"/>
</dbReference>
<name>A0A6M3INU6_9ZZZZ</name>
<dbReference type="AlphaFoldDB" id="A0A6M3INU6"/>
<proteinExistence type="predicted"/>
<accession>A0A6M3INU6</accession>
<sequence>MDTSKEYAEMSGEAEEIQKLRRSMEPGGDQLQNVWLPYQDQLQKMIFDPIKDINASGLVERFNDVLTDWAEFGYNENTDDALLNWSMEQLWLAFVMQNNYRKTWNSTVKKWEVTEG</sequence>
<protein>
    <submittedName>
        <fullName evidence="1">Uncharacterized protein</fullName>
    </submittedName>
</protein>
<organism evidence="1">
    <name type="scientific">viral metagenome</name>
    <dbReference type="NCBI Taxonomy" id="1070528"/>
    <lineage>
        <taxon>unclassified sequences</taxon>
        <taxon>metagenomes</taxon>
        <taxon>organismal metagenomes</taxon>
    </lineage>
</organism>
<gene>
    <name evidence="1" type="ORF">MM415B01405_0013</name>
</gene>
<reference evidence="1" key="1">
    <citation type="submission" date="2020-03" db="EMBL/GenBank/DDBJ databases">
        <title>The deep terrestrial virosphere.</title>
        <authorList>
            <person name="Holmfeldt K."/>
            <person name="Nilsson E."/>
            <person name="Simone D."/>
            <person name="Lopez-Fernandez M."/>
            <person name="Wu X."/>
            <person name="de Brujin I."/>
            <person name="Lundin D."/>
            <person name="Andersson A."/>
            <person name="Bertilsson S."/>
            <person name="Dopson M."/>
        </authorList>
    </citation>
    <scope>NUCLEOTIDE SEQUENCE</scope>
    <source>
        <strain evidence="1">MM415B01405</strain>
    </source>
</reference>